<dbReference type="Proteomes" id="UP000005741">
    <property type="component" value="Chromosome"/>
</dbReference>
<name>H1YYK0_9EURY</name>
<dbReference type="RefSeq" id="WP_004076829.1">
    <property type="nucleotide sequence ID" value="NZ_CM001436.1"/>
</dbReference>
<feature type="compositionally biased region" description="Basic residues" evidence="5">
    <location>
        <begin position="1"/>
        <end position="12"/>
    </location>
</feature>
<evidence type="ECO:0000256" key="6">
    <source>
        <dbReference type="SAM" id="Phobius"/>
    </source>
</evidence>
<sequence length="233" mass="26014">MKNMGKTRKNKQKNNTDIQKEKGNNLRRSLEAFFKSEDPVRGTIKDILWVIVVVGVIAAGLYIFSGTWPAVVAVESESMVPNMNVGDLIFVVEENRFGELQTWEDGLATGYGKFNSMPDLQSRNVYGDVIIYKPNGDDSVHPIIHRAVEWYEGNTSSGYITKGDNNQIADQLSGISGIGQIMPVKKEWVVGKALFSVPLIGYAPLHIVEFAIILILIMVVHELYIRSDGRDKK</sequence>
<keyword evidence="8" id="KW-1185">Reference proteome</keyword>
<dbReference type="GO" id="GO:0016020">
    <property type="term" value="C:membrane"/>
    <property type="evidence" value="ECO:0007669"/>
    <property type="project" value="UniProtKB-SubCell"/>
</dbReference>
<gene>
    <name evidence="7" type="ORF">Metlim_0976</name>
</gene>
<dbReference type="InParanoid" id="H1YYK0"/>
<keyword evidence="4 6" id="KW-0472">Membrane</keyword>
<feature type="region of interest" description="Disordered" evidence="5">
    <location>
        <begin position="1"/>
        <end position="21"/>
    </location>
</feature>
<dbReference type="STRING" id="937775.Metlim_0976"/>
<keyword evidence="2 6" id="KW-0812">Transmembrane</keyword>
<evidence type="ECO:0000256" key="4">
    <source>
        <dbReference type="ARBA" id="ARBA00023136"/>
    </source>
</evidence>
<accession>H1YYK0</accession>
<proteinExistence type="predicted"/>
<dbReference type="PANTHER" id="PTHR10806:SF6">
    <property type="entry name" value="SIGNAL PEPTIDASE COMPLEX CATALYTIC SUBUNIT SEC11"/>
    <property type="match status" value="1"/>
</dbReference>
<dbReference type="HOGENOM" id="CLU_054902_1_1_2"/>
<evidence type="ECO:0000256" key="5">
    <source>
        <dbReference type="SAM" id="MobiDB-lite"/>
    </source>
</evidence>
<dbReference type="GO" id="GO:0006465">
    <property type="term" value="P:signal peptide processing"/>
    <property type="evidence" value="ECO:0007669"/>
    <property type="project" value="InterPro"/>
</dbReference>
<dbReference type="InterPro" id="IPR019533">
    <property type="entry name" value="Peptidase_S26"/>
</dbReference>
<feature type="transmembrane region" description="Helical" evidence="6">
    <location>
        <begin position="203"/>
        <end position="225"/>
    </location>
</feature>
<keyword evidence="3 6" id="KW-1133">Transmembrane helix</keyword>
<evidence type="ECO:0000256" key="3">
    <source>
        <dbReference type="ARBA" id="ARBA00022989"/>
    </source>
</evidence>
<organism evidence="7 8">
    <name type="scientific">Methanoplanus limicola DSM 2279</name>
    <dbReference type="NCBI Taxonomy" id="937775"/>
    <lineage>
        <taxon>Archaea</taxon>
        <taxon>Methanobacteriati</taxon>
        <taxon>Methanobacteriota</taxon>
        <taxon>Stenosarchaea group</taxon>
        <taxon>Methanomicrobia</taxon>
        <taxon>Methanomicrobiales</taxon>
        <taxon>Methanomicrobiaceae</taxon>
        <taxon>Methanoplanus</taxon>
    </lineage>
</organism>
<dbReference type="AlphaFoldDB" id="H1YYK0"/>
<reference evidence="7 8" key="1">
    <citation type="submission" date="2011-10" db="EMBL/GenBank/DDBJ databases">
        <title>The Improved High-Quality Draft genome of Methanoplanus limicola DSM 2279.</title>
        <authorList>
            <consortium name="US DOE Joint Genome Institute (JGI-PGF)"/>
            <person name="Lucas S."/>
            <person name="Copeland A."/>
            <person name="Lapidus A."/>
            <person name="Glavina del Rio T."/>
            <person name="Dalin E."/>
            <person name="Tice H."/>
            <person name="Bruce D."/>
            <person name="Goodwin L."/>
            <person name="Pitluck S."/>
            <person name="Peters L."/>
            <person name="Mikhailova N."/>
            <person name="Lu M."/>
            <person name="Kyrpides N."/>
            <person name="Mavromatis K."/>
            <person name="Ivanova N."/>
            <person name="Markowitz V."/>
            <person name="Cheng J.-F."/>
            <person name="Hugenholtz P."/>
            <person name="Woyke T."/>
            <person name="Wu D."/>
            <person name="Wirth R."/>
            <person name="Brambilla E.-M."/>
            <person name="Klenk H.-P."/>
            <person name="Eisen J.A."/>
        </authorList>
    </citation>
    <scope>NUCLEOTIDE SEQUENCE [LARGE SCALE GENOMIC DNA]</scope>
    <source>
        <strain evidence="7 8">DSM 2279</strain>
    </source>
</reference>
<dbReference type="InterPro" id="IPR001733">
    <property type="entry name" value="Peptidase_S26B"/>
</dbReference>
<evidence type="ECO:0000256" key="1">
    <source>
        <dbReference type="ARBA" id="ARBA00004370"/>
    </source>
</evidence>
<dbReference type="PANTHER" id="PTHR10806">
    <property type="entry name" value="SIGNAL PEPTIDASE COMPLEX CATALYTIC SUBUNIT SEC11"/>
    <property type="match status" value="1"/>
</dbReference>
<dbReference type="CDD" id="cd06530">
    <property type="entry name" value="S26_SPase_I"/>
    <property type="match status" value="1"/>
</dbReference>
<protein>
    <submittedName>
        <fullName evidence="7">Peptidase S26B, signal peptidase</fullName>
    </submittedName>
</protein>
<dbReference type="EMBL" id="CM001436">
    <property type="protein sequence ID" value="EHQ35098.1"/>
    <property type="molecule type" value="Genomic_DNA"/>
</dbReference>
<evidence type="ECO:0000313" key="8">
    <source>
        <dbReference type="Proteomes" id="UP000005741"/>
    </source>
</evidence>
<feature type="transmembrane region" description="Helical" evidence="6">
    <location>
        <begin position="47"/>
        <end position="71"/>
    </location>
</feature>
<dbReference type="InterPro" id="IPR036286">
    <property type="entry name" value="LexA/Signal_pep-like_sf"/>
</dbReference>
<dbReference type="Gene3D" id="2.10.109.10">
    <property type="entry name" value="Umud Fragment, subunit A"/>
    <property type="match status" value="1"/>
</dbReference>
<evidence type="ECO:0000313" key="7">
    <source>
        <dbReference type="EMBL" id="EHQ35098.1"/>
    </source>
</evidence>
<dbReference type="GO" id="GO:0004252">
    <property type="term" value="F:serine-type endopeptidase activity"/>
    <property type="evidence" value="ECO:0007669"/>
    <property type="project" value="InterPro"/>
</dbReference>
<evidence type="ECO:0000256" key="2">
    <source>
        <dbReference type="ARBA" id="ARBA00022692"/>
    </source>
</evidence>
<comment type="subcellular location">
    <subcellularLocation>
        <location evidence="1">Membrane</location>
    </subcellularLocation>
</comment>
<dbReference type="SUPFAM" id="SSF51306">
    <property type="entry name" value="LexA/Signal peptidase"/>
    <property type="match status" value="1"/>
</dbReference>